<protein>
    <submittedName>
        <fullName evidence="2">Uncharacterized protein</fullName>
    </submittedName>
</protein>
<name>A0A3R5QVU7_9CLOT</name>
<reference evidence="2 3" key="1">
    <citation type="submission" date="2018-01" db="EMBL/GenBank/DDBJ databases">
        <title>Genome Sequencing and Assembly of Anaerobacter polyendosporus strain CT4.</title>
        <authorList>
            <person name="Tachaapaikoon C."/>
            <person name="Sutheeworapong S."/>
            <person name="Jenjaroenpun P."/>
            <person name="Wongsurawat T."/>
            <person name="Nookeaw I."/>
            <person name="Cheawchanlertfa P."/>
            <person name="Kosugi A."/>
            <person name="Cheevadhanarak S."/>
            <person name="Ratanakhanokchai K."/>
        </authorList>
    </citation>
    <scope>NUCLEOTIDE SEQUENCE [LARGE SCALE GENOMIC DNA]</scope>
    <source>
        <strain evidence="2 3">CT4</strain>
    </source>
</reference>
<gene>
    <name evidence="2" type="ORF">C1I91_19095</name>
</gene>
<dbReference type="KEGG" id="cmah:C1I91_19095"/>
<keyword evidence="1" id="KW-0472">Membrane</keyword>
<dbReference type="RefSeq" id="WP_128214300.1">
    <property type="nucleotide sequence ID" value="NZ_CP025746.1"/>
</dbReference>
<feature type="transmembrane region" description="Helical" evidence="1">
    <location>
        <begin position="40"/>
        <end position="57"/>
    </location>
</feature>
<evidence type="ECO:0000313" key="3">
    <source>
        <dbReference type="Proteomes" id="UP000286268"/>
    </source>
</evidence>
<accession>A0A3R5QVU7</accession>
<proteinExistence type="predicted"/>
<organism evidence="2 3">
    <name type="scientific">Clostridium manihotivorum</name>
    <dbReference type="NCBI Taxonomy" id="2320868"/>
    <lineage>
        <taxon>Bacteria</taxon>
        <taxon>Bacillati</taxon>
        <taxon>Bacillota</taxon>
        <taxon>Clostridia</taxon>
        <taxon>Eubacteriales</taxon>
        <taxon>Clostridiaceae</taxon>
        <taxon>Clostridium</taxon>
    </lineage>
</organism>
<keyword evidence="1" id="KW-1133">Transmembrane helix</keyword>
<dbReference type="EMBL" id="CP025746">
    <property type="protein sequence ID" value="QAA33576.1"/>
    <property type="molecule type" value="Genomic_DNA"/>
</dbReference>
<feature type="transmembrane region" description="Helical" evidence="1">
    <location>
        <begin position="69"/>
        <end position="91"/>
    </location>
</feature>
<sequence>MKALLKLFGQIVSIISICIFFFFANLWVANDRLLHETKGFIIWGLSIIIGGSVALIMKKHNISNLLSKITLIVSVLSIFLLILTGLIYSIVSSMI</sequence>
<evidence type="ECO:0000256" key="1">
    <source>
        <dbReference type="SAM" id="Phobius"/>
    </source>
</evidence>
<dbReference type="AlphaFoldDB" id="A0A3R5QVU7"/>
<keyword evidence="1" id="KW-0812">Transmembrane</keyword>
<feature type="transmembrane region" description="Helical" evidence="1">
    <location>
        <begin position="7"/>
        <end position="28"/>
    </location>
</feature>
<evidence type="ECO:0000313" key="2">
    <source>
        <dbReference type="EMBL" id="QAA33576.1"/>
    </source>
</evidence>
<keyword evidence="3" id="KW-1185">Reference proteome</keyword>
<dbReference type="Proteomes" id="UP000286268">
    <property type="component" value="Chromosome"/>
</dbReference>